<dbReference type="PROSITE" id="PS00284">
    <property type="entry name" value="SERPIN"/>
    <property type="match status" value="1"/>
</dbReference>
<dbReference type="Pfam" id="PF00079">
    <property type="entry name" value="Serpin"/>
    <property type="match status" value="1"/>
</dbReference>
<dbReference type="PANTHER" id="PTHR11461:SF211">
    <property type="entry name" value="GH10112P-RELATED"/>
    <property type="match status" value="1"/>
</dbReference>
<reference evidence="4" key="1">
    <citation type="submission" date="2016-11" db="UniProtKB">
        <authorList>
            <consortium name="WormBaseParasite"/>
        </authorList>
    </citation>
    <scope>IDENTIFICATION</scope>
</reference>
<evidence type="ECO:0000313" key="4">
    <source>
        <dbReference type="WBParaSite" id="L893_g29286.t1"/>
    </source>
</evidence>
<dbReference type="InterPro" id="IPR036186">
    <property type="entry name" value="Serpin_sf"/>
</dbReference>
<proteinExistence type="inferred from homology"/>
<dbReference type="SUPFAM" id="SSF56574">
    <property type="entry name" value="Serpins"/>
    <property type="match status" value="1"/>
</dbReference>
<dbReference type="Gene3D" id="2.30.39.10">
    <property type="entry name" value="Alpha-1-antitrypsin, domain 1"/>
    <property type="match status" value="1"/>
</dbReference>
<dbReference type="WBParaSite" id="L893_g29286.t1">
    <property type="protein sequence ID" value="L893_g29286.t1"/>
    <property type="gene ID" value="L893_g29286"/>
</dbReference>
<protein>
    <submittedName>
        <fullName evidence="4">SERPIN domain-containing protein</fullName>
    </submittedName>
</protein>
<dbReference type="InterPro" id="IPR000215">
    <property type="entry name" value="Serpin_fam"/>
</dbReference>
<dbReference type="Gene3D" id="3.30.497.10">
    <property type="entry name" value="Antithrombin, subunit I, domain 2"/>
    <property type="match status" value="1"/>
</dbReference>
<dbReference type="Proteomes" id="UP000095287">
    <property type="component" value="Unplaced"/>
</dbReference>
<dbReference type="InterPro" id="IPR023796">
    <property type="entry name" value="Serpin_dom"/>
</dbReference>
<evidence type="ECO:0000259" key="2">
    <source>
        <dbReference type="Pfam" id="PF00079"/>
    </source>
</evidence>
<feature type="domain" description="Serpin" evidence="2">
    <location>
        <begin position="2"/>
        <end position="109"/>
    </location>
</feature>
<sequence length="119" mass="13167">MTVKMPKFKTESNYPSIKDTLSQLGVKKAFSKEANFKGISKEPLYVDSIAHKATFEVDENGITAAAATHLGMAYACGSRCERNVKVRADRPFLYGVSFKSTPLFVGQFYGEKLPAFSEE</sequence>
<name>A0A1I7ZT64_9BILA</name>
<dbReference type="InterPro" id="IPR042185">
    <property type="entry name" value="Serpin_sf_2"/>
</dbReference>
<dbReference type="PANTHER" id="PTHR11461">
    <property type="entry name" value="SERINE PROTEASE INHIBITOR, SERPIN"/>
    <property type="match status" value="1"/>
</dbReference>
<dbReference type="InterPro" id="IPR042178">
    <property type="entry name" value="Serpin_sf_1"/>
</dbReference>
<organism evidence="3 4">
    <name type="scientific">Steinernema glaseri</name>
    <dbReference type="NCBI Taxonomy" id="37863"/>
    <lineage>
        <taxon>Eukaryota</taxon>
        <taxon>Metazoa</taxon>
        <taxon>Ecdysozoa</taxon>
        <taxon>Nematoda</taxon>
        <taxon>Chromadorea</taxon>
        <taxon>Rhabditida</taxon>
        <taxon>Tylenchina</taxon>
        <taxon>Panagrolaimomorpha</taxon>
        <taxon>Strongyloidoidea</taxon>
        <taxon>Steinernematidae</taxon>
        <taxon>Steinernema</taxon>
    </lineage>
</organism>
<dbReference type="GO" id="GO:0005615">
    <property type="term" value="C:extracellular space"/>
    <property type="evidence" value="ECO:0007669"/>
    <property type="project" value="InterPro"/>
</dbReference>
<dbReference type="AlphaFoldDB" id="A0A1I7ZT64"/>
<keyword evidence="3" id="KW-1185">Reference proteome</keyword>
<dbReference type="GO" id="GO:0004867">
    <property type="term" value="F:serine-type endopeptidase inhibitor activity"/>
    <property type="evidence" value="ECO:0007669"/>
    <property type="project" value="InterPro"/>
</dbReference>
<comment type="similarity">
    <text evidence="1">Belongs to the serpin family.</text>
</comment>
<evidence type="ECO:0000313" key="3">
    <source>
        <dbReference type="Proteomes" id="UP000095287"/>
    </source>
</evidence>
<accession>A0A1I7ZT64</accession>
<dbReference type="InterPro" id="IPR023795">
    <property type="entry name" value="Serpin_CS"/>
</dbReference>
<evidence type="ECO:0000256" key="1">
    <source>
        <dbReference type="ARBA" id="ARBA00009500"/>
    </source>
</evidence>